<name>A0A0B9GIQ4_9GAMM</name>
<evidence type="ECO:0000313" key="1">
    <source>
        <dbReference type="EMBL" id="KHT64645.1"/>
    </source>
</evidence>
<dbReference type="InterPro" id="IPR011978">
    <property type="entry name" value="YgfB-like"/>
</dbReference>
<reference evidence="1 2" key="1">
    <citation type="submission" date="2014-12" db="EMBL/GenBank/DDBJ databases">
        <title>Genome sequencing of Photobacterium gaetbulicola AD005a.</title>
        <authorList>
            <person name="Adrian T.G.S."/>
            <person name="Chan K.G."/>
        </authorList>
    </citation>
    <scope>NUCLEOTIDE SEQUENCE [LARGE SCALE GENOMIC DNA]</scope>
    <source>
        <strain evidence="1 2">AD005a</strain>
    </source>
</reference>
<evidence type="ECO:0008006" key="3">
    <source>
        <dbReference type="Google" id="ProtNLM"/>
    </source>
</evidence>
<proteinExistence type="predicted"/>
<gene>
    <name evidence="1" type="ORF">RJ45_05225</name>
</gene>
<sequence>MSSSLRTLLANPQLAQQLLSEAQTRGFVTAMAAVPHLINPSEWLAFMWGGEETSPFASQEELEAYANAIVELWNESRESLLNGSWQWPEGCALDDKELVSTATREFAEGLLQGWQLSRDDWETIMPEESENNALLGGVLLCFSLLYDPENAMEALSQEGADGLAQFEEIFTSVPTMLSGLTIRAYQLVSEGDEEA</sequence>
<organism evidence="1 2">
    <name type="scientific">Photobacterium gaetbulicola</name>
    <dbReference type="NCBI Taxonomy" id="1295392"/>
    <lineage>
        <taxon>Bacteria</taxon>
        <taxon>Pseudomonadati</taxon>
        <taxon>Pseudomonadota</taxon>
        <taxon>Gammaproteobacteria</taxon>
        <taxon>Vibrionales</taxon>
        <taxon>Vibrionaceae</taxon>
        <taxon>Photobacterium</taxon>
    </lineage>
</organism>
<dbReference type="RefSeq" id="WP_039459162.1">
    <property type="nucleotide sequence ID" value="NZ_JWLZ01000057.1"/>
</dbReference>
<dbReference type="Proteomes" id="UP000031278">
    <property type="component" value="Unassembled WGS sequence"/>
</dbReference>
<protein>
    <recommendedName>
        <fullName evidence="3">YecA family protein</fullName>
    </recommendedName>
</protein>
<dbReference type="EMBL" id="JWLZ01000057">
    <property type="protein sequence ID" value="KHT64645.1"/>
    <property type="molecule type" value="Genomic_DNA"/>
</dbReference>
<dbReference type="AlphaFoldDB" id="A0A0B9GIQ4"/>
<dbReference type="Pfam" id="PF03695">
    <property type="entry name" value="UPF0149"/>
    <property type="match status" value="1"/>
</dbReference>
<evidence type="ECO:0000313" key="2">
    <source>
        <dbReference type="Proteomes" id="UP000031278"/>
    </source>
</evidence>
<accession>A0A0B9GIQ4</accession>
<comment type="caution">
    <text evidence="1">The sequence shown here is derived from an EMBL/GenBank/DDBJ whole genome shotgun (WGS) entry which is preliminary data.</text>
</comment>
<dbReference type="SUPFAM" id="SSF101327">
    <property type="entry name" value="YgfB-like"/>
    <property type="match status" value="1"/>
</dbReference>
<dbReference type="InterPro" id="IPR036255">
    <property type="entry name" value="YgfB-like_sf"/>
</dbReference>
<dbReference type="NCBIfam" id="TIGR02292">
    <property type="entry name" value="ygfB_yecA"/>
    <property type="match status" value="1"/>
</dbReference>